<evidence type="ECO:0000313" key="3">
    <source>
        <dbReference type="Proteomes" id="UP000886523"/>
    </source>
</evidence>
<organism evidence="2 3">
    <name type="scientific">Hydnum rufescens UP504</name>
    <dbReference type="NCBI Taxonomy" id="1448309"/>
    <lineage>
        <taxon>Eukaryota</taxon>
        <taxon>Fungi</taxon>
        <taxon>Dikarya</taxon>
        <taxon>Basidiomycota</taxon>
        <taxon>Agaricomycotina</taxon>
        <taxon>Agaricomycetes</taxon>
        <taxon>Cantharellales</taxon>
        <taxon>Hydnaceae</taxon>
        <taxon>Hydnum</taxon>
    </lineage>
</organism>
<sequence length="355" mass="40205">MKDTIAPPPRWLQRLLLRFRPHRDTAPGTGQSTVVGPISTNAIASAESALRWISKVPGSDKVQMRIRGALEVIKEVNVTGRHDANTLRWLEYYVRYLAELLEPFAMIHRSEISPLLQYEVLMLGRELETASLKMRPAAASDEAPRRSSIHPKQHGEHGGNGPDIRAFTQDFKSALDQFRVNALPLYPVSPIEAALVPLGIISNSSCGLSLFTEWILKSERVMEHRIGAVHTVQLYYRRNVDRTWWNKRFILVGLENRRRIENWLKIELSGPDMEGTVIFGTTKATLDEGLTGSEDGPICPAEDMLPVTHFARRIKDFCVLTIGQTPILLFSFFMDLKRTHEGGPEVRKYRRSGQD</sequence>
<evidence type="ECO:0000313" key="2">
    <source>
        <dbReference type="EMBL" id="KAF9509193.1"/>
    </source>
</evidence>
<feature type="region of interest" description="Disordered" evidence="1">
    <location>
        <begin position="136"/>
        <end position="163"/>
    </location>
</feature>
<accession>A0A9P6ANW8</accession>
<protein>
    <submittedName>
        <fullName evidence="2">Uncharacterized protein</fullName>
    </submittedName>
</protein>
<reference evidence="2" key="1">
    <citation type="journal article" date="2020" name="Nat. Commun.">
        <title>Large-scale genome sequencing of mycorrhizal fungi provides insights into the early evolution of symbiotic traits.</title>
        <authorList>
            <person name="Miyauchi S."/>
            <person name="Kiss E."/>
            <person name="Kuo A."/>
            <person name="Drula E."/>
            <person name="Kohler A."/>
            <person name="Sanchez-Garcia M."/>
            <person name="Morin E."/>
            <person name="Andreopoulos B."/>
            <person name="Barry K.W."/>
            <person name="Bonito G."/>
            <person name="Buee M."/>
            <person name="Carver A."/>
            <person name="Chen C."/>
            <person name="Cichocki N."/>
            <person name="Clum A."/>
            <person name="Culley D."/>
            <person name="Crous P.W."/>
            <person name="Fauchery L."/>
            <person name="Girlanda M."/>
            <person name="Hayes R.D."/>
            <person name="Keri Z."/>
            <person name="LaButti K."/>
            <person name="Lipzen A."/>
            <person name="Lombard V."/>
            <person name="Magnuson J."/>
            <person name="Maillard F."/>
            <person name="Murat C."/>
            <person name="Nolan M."/>
            <person name="Ohm R.A."/>
            <person name="Pangilinan J."/>
            <person name="Pereira M.F."/>
            <person name="Perotto S."/>
            <person name="Peter M."/>
            <person name="Pfister S."/>
            <person name="Riley R."/>
            <person name="Sitrit Y."/>
            <person name="Stielow J.B."/>
            <person name="Szollosi G."/>
            <person name="Zifcakova L."/>
            <person name="Stursova M."/>
            <person name="Spatafora J.W."/>
            <person name="Tedersoo L."/>
            <person name="Vaario L.M."/>
            <person name="Yamada A."/>
            <person name="Yan M."/>
            <person name="Wang P."/>
            <person name="Xu J."/>
            <person name="Bruns T."/>
            <person name="Baldrian P."/>
            <person name="Vilgalys R."/>
            <person name="Dunand C."/>
            <person name="Henrissat B."/>
            <person name="Grigoriev I.V."/>
            <person name="Hibbett D."/>
            <person name="Nagy L.G."/>
            <person name="Martin F.M."/>
        </authorList>
    </citation>
    <scope>NUCLEOTIDE SEQUENCE</scope>
    <source>
        <strain evidence="2">UP504</strain>
    </source>
</reference>
<keyword evidence="3" id="KW-1185">Reference proteome</keyword>
<dbReference type="AlphaFoldDB" id="A0A9P6ANW8"/>
<gene>
    <name evidence="2" type="ORF">BS47DRAFT_1349394</name>
</gene>
<proteinExistence type="predicted"/>
<dbReference type="EMBL" id="MU129040">
    <property type="protein sequence ID" value="KAF9509193.1"/>
    <property type="molecule type" value="Genomic_DNA"/>
</dbReference>
<comment type="caution">
    <text evidence="2">The sequence shown here is derived from an EMBL/GenBank/DDBJ whole genome shotgun (WGS) entry which is preliminary data.</text>
</comment>
<evidence type="ECO:0000256" key="1">
    <source>
        <dbReference type="SAM" id="MobiDB-lite"/>
    </source>
</evidence>
<dbReference type="Proteomes" id="UP000886523">
    <property type="component" value="Unassembled WGS sequence"/>
</dbReference>
<name>A0A9P6ANW8_9AGAM</name>